<dbReference type="EMBL" id="JAGVWE010000003">
    <property type="protein sequence ID" value="MBS3062952.1"/>
    <property type="molecule type" value="Genomic_DNA"/>
</dbReference>
<evidence type="ECO:0000313" key="3">
    <source>
        <dbReference type="EMBL" id="MBS3062952.1"/>
    </source>
</evidence>
<gene>
    <name evidence="2" type="ORF">HA252_07400</name>
    <name evidence="3" type="ORF">J4203_03695</name>
</gene>
<sequence length="187" mass="20932">MHSERVQAFCAARHLMLGKPLAKGYSSQVYLVHDKAGKAFALKAERDKSTRRFMVEQEAACLSLANRAGIGPKLIGFDKEERCLLLEFVEGQTFDKFLEGKPDKALLQKVIASLQEQAQKLDKIGVDHGQLAGRGRNILVRPDHTVCILDFEKASYVRKCHNGSTVEAFLFRNTESMVARKIEELLG</sequence>
<protein>
    <submittedName>
        <fullName evidence="2">Phosphotransferase</fullName>
    </submittedName>
</protein>
<reference evidence="3" key="2">
    <citation type="submission" date="2021-03" db="EMBL/GenBank/DDBJ databases">
        <authorList>
            <person name="Jaffe A."/>
        </authorList>
    </citation>
    <scope>NUCLEOTIDE SEQUENCE</scope>
    <source>
        <strain evidence="3">RIFCSPLOWO2_01_FULL_58_19</strain>
    </source>
</reference>
<dbReference type="Proteomes" id="UP000678237">
    <property type="component" value="Unassembled WGS sequence"/>
</dbReference>
<dbReference type="InterPro" id="IPR002575">
    <property type="entry name" value="Aminoglycoside_PTrfase"/>
</dbReference>
<comment type="caution">
    <text evidence="2">The sequence shown here is derived from an EMBL/GenBank/DDBJ whole genome shotgun (WGS) entry which is preliminary data.</text>
</comment>
<reference evidence="2" key="1">
    <citation type="journal article" date="2020" name="bioRxiv">
        <title>A rank-normalized archaeal taxonomy based on genome phylogeny resolves widespread incomplete and uneven classifications.</title>
        <authorList>
            <person name="Rinke C."/>
            <person name="Chuvochina M."/>
            <person name="Mussig A.J."/>
            <person name="Chaumeil P.-A."/>
            <person name="Waite D.W."/>
            <person name="Whitman W.B."/>
            <person name="Parks D.H."/>
            <person name="Hugenholtz P."/>
        </authorList>
    </citation>
    <scope>NUCLEOTIDE SEQUENCE</scope>
    <source>
        <strain evidence="2">UBA10219</strain>
    </source>
</reference>
<dbReference type="AlphaFoldDB" id="A0A7J4JKQ8"/>
<dbReference type="SUPFAM" id="SSF56112">
    <property type="entry name" value="Protein kinase-like (PK-like)"/>
    <property type="match status" value="1"/>
</dbReference>
<dbReference type="Gene3D" id="1.10.510.10">
    <property type="entry name" value="Transferase(Phosphotransferase) domain 1"/>
    <property type="match status" value="1"/>
</dbReference>
<dbReference type="EMBL" id="DUGH01000180">
    <property type="protein sequence ID" value="HIH17199.1"/>
    <property type="molecule type" value="Genomic_DNA"/>
</dbReference>
<keyword evidence="2" id="KW-0808">Transferase</keyword>
<dbReference type="Pfam" id="PF01636">
    <property type="entry name" value="APH"/>
    <property type="match status" value="1"/>
</dbReference>
<dbReference type="Proteomes" id="UP000564964">
    <property type="component" value="Unassembled WGS sequence"/>
</dbReference>
<dbReference type="GO" id="GO:0016740">
    <property type="term" value="F:transferase activity"/>
    <property type="evidence" value="ECO:0007669"/>
    <property type="project" value="UniProtKB-KW"/>
</dbReference>
<proteinExistence type="predicted"/>
<dbReference type="InterPro" id="IPR011009">
    <property type="entry name" value="Kinase-like_dom_sf"/>
</dbReference>
<organism evidence="2 4">
    <name type="scientific">Candidatus Iainarchaeum sp</name>
    <dbReference type="NCBI Taxonomy" id="3101447"/>
    <lineage>
        <taxon>Archaea</taxon>
        <taxon>Candidatus Iainarchaeota</taxon>
        <taxon>Candidatus Iainarchaeia</taxon>
        <taxon>Candidatus Iainarchaeales</taxon>
        <taxon>Candidatus Iainarchaeaceae</taxon>
        <taxon>Candidatus Iainarchaeum</taxon>
    </lineage>
</organism>
<reference evidence="3" key="3">
    <citation type="submission" date="2021-05" db="EMBL/GenBank/DDBJ databases">
        <title>Protein family content uncovers lineage relationships and bacterial pathway maintenance mechanisms in DPANN archaea.</title>
        <authorList>
            <person name="Castelle C.J."/>
            <person name="Meheust R."/>
            <person name="Jaffe A.L."/>
            <person name="Seitz K."/>
            <person name="Gong X."/>
            <person name="Baker B.J."/>
            <person name="Banfield J.F."/>
        </authorList>
    </citation>
    <scope>NUCLEOTIDE SEQUENCE</scope>
    <source>
        <strain evidence="3">RIFCSPLOWO2_01_FULL_58_19</strain>
    </source>
</reference>
<feature type="domain" description="Aminoglycoside phosphotransferase" evidence="1">
    <location>
        <begin position="19"/>
        <end position="135"/>
    </location>
</feature>
<evidence type="ECO:0000313" key="4">
    <source>
        <dbReference type="Proteomes" id="UP000564964"/>
    </source>
</evidence>
<evidence type="ECO:0000313" key="2">
    <source>
        <dbReference type="EMBL" id="HIH17199.1"/>
    </source>
</evidence>
<name>A0A7J4JKQ8_9ARCH</name>
<accession>A0A7J4JKQ8</accession>
<evidence type="ECO:0000259" key="1">
    <source>
        <dbReference type="Pfam" id="PF01636"/>
    </source>
</evidence>